<keyword evidence="1" id="KW-0732">Signal</keyword>
<sequence length="440" mass="48169">MLKSPLLRLSTLALMISAGQAGAYELYADDDSHLNATLEAVFGIFHSQENYALSGRLDQGSSSWREGYIKYGLSFDKGLAGVGTAYGAANLLSSGTWGDGDAAGFSDGSERTTKFEDAYLGWRSGKLFDVLDEDGVDLSFGRQNIVVGDGFLINGDALNLGKGLADGEFNRGGAYWLAARKAFDETAVLRLGGKEGWRGDLMWLKSDNRAQAKTEMYVGTLEHVAEAGTVGLTYIDSTDVDEQFASPAQLERDGMKTYSLRATGNAGVKNLFLSGEYAKQDKPHTATEDAWYLEAGWTFADVAWTPYVSYRYSRFSEGYDTLFYGFSRGFGTWFQGEVAGNYAGPFNTNSRIQNVTLKVSPLENLTVGAMYFNYDTIDRSLGNTDGHEVDLYAEWHVNEHLTVMPLIGLYQPDKSAEQGGTQLGSNDKNLYSQVVFATTF</sequence>
<feature type="signal peptide" evidence="1">
    <location>
        <begin position="1"/>
        <end position="23"/>
    </location>
</feature>
<evidence type="ECO:0000313" key="3">
    <source>
        <dbReference type="Proteomes" id="UP000026739"/>
    </source>
</evidence>
<dbReference type="EMBL" id="AZQQ01000110">
    <property type="protein sequence ID" value="KDD65164.1"/>
    <property type="molecule type" value="Genomic_DNA"/>
</dbReference>
<gene>
    <name evidence="2" type="ORF">V466_30760</name>
</gene>
<feature type="chain" id="PRO_5001579690" description="Alginate export domain-containing protein" evidence="1">
    <location>
        <begin position="24"/>
        <end position="440"/>
    </location>
</feature>
<evidence type="ECO:0000313" key="2">
    <source>
        <dbReference type="EMBL" id="KDD65164.1"/>
    </source>
</evidence>
<evidence type="ECO:0000256" key="1">
    <source>
        <dbReference type="SAM" id="SignalP"/>
    </source>
</evidence>
<name>A0A059KTX8_9PSED</name>
<dbReference type="RefSeq" id="WP_033062083.1">
    <property type="nucleotide sequence ID" value="NZ_AZQQ01000110.1"/>
</dbReference>
<accession>A0A059KTX8</accession>
<evidence type="ECO:0008006" key="4">
    <source>
        <dbReference type="Google" id="ProtNLM"/>
    </source>
</evidence>
<organism evidence="2 3">
    <name type="scientific">Pseudomonas mandelii PD30</name>
    <dbReference type="NCBI Taxonomy" id="1419583"/>
    <lineage>
        <taxon>Bacteria</taxon>
        <taxon>Pseudomonadati</taxon>
        <taxon>Pseudomonadota</taxon>
        <taxon>Gammaproteobacteria</taxon>
        <taxon>Pseudomonadales</taxon>
        <taxon>Pseudomonadaceae</taxon>
        <taxon>Pseudomonas</taxon>
    </lineage>
</organism>
<protein>
    <recommendedName>
        <fullName evidence="4">Alginate export domain-containing protein</fullName>
    </recommendedName>
</protein>
<proteinExistence type="predicted"/>
<reference evidence="2 3" key="1">
    <citation type="submission" date="2013-12" db="EMBL/GenBank/DDBJ databases">
        <authorList>
            <person name="Formusa P.A."/>
            <person name="Habash M."/>
            <person name="Lee H."/>
            <person name="Trevors J.T."/>
        </authorList>
    </citation>
    <scope>NUCLEOTIDE SEQUENCE [LARGE SCALE GENOMIC DNA]</scope>
    <source>
        <strain evidence="2 3">PD30</strain>
    </source>
</reference>
<comment type="caution">
    <text evidence="2">The sequence shown here is derived from an EMBL/GenBank/DDBJ whole genome shotgun (WGS) entry which is preliminary data.</text>
</comment>
<dbReference type="eggNOG" id="COG3203">
    <property type="taxonomic scope" value="Bacteria"/>
</dbReference>
<dbReference type="AlphaFoldDB" id="A0A059KTX8"/>
<dbReference type="Proteomes" id="UP000026739">
    <property type="component" value="Unassembled WGS sequence"/>
</dbReference>